<evidence type="ECO:0000313" key="4">
    <source>
        <dbReference type="Proteomes" id="UP000274792"/>
    </source>
</evidence>
<proteinExistence type="predicted"/>
<evidence type="ECO:0000313" key="1">
    <source>
        <dbReference type="EMBL" id="MCQ9303055.1"/>
    </source>
</evidence>
<accession>A0AAJ4VIH8</accession>
<sequence length="60" mass="7085">MAKFKVLKQVDGKKENKRFEPGEEVELTVKRVQEIETNIDKQKKFKGTGPYFERIEEPSE</sequence>
<organism evidence="3 4">
    <name type="scientific">Mammaliicoccus sciuri</name>
    <name type="common">Staphylococcus sciuri</name>
    <dbReference type="NCBI Taxonomy" id="1296"/>
    <lineage>
        <taxon>Bacteria</taxon>
        <taxon>Bacillati</taxon>
        <taxon>Bacillota</taxon>
        <taxon>Bacilli</taxon>
        <taxon>Bacillales</taxon>
        <taxon>Staphylococcaceae</taxon>
        <taxon>Mammaliicoccus</taxon>
    </lineage>
</organism>
<gene>
    <name evidence="3" type="ORF">CD117_04080</name>
    <name evidence="2" type="ORF">JRU67_09200</name>
    <name evidence="1" type="ORF">NQ032_05390</name>
</gene>
<dbReference type="EMBL" id="JANILD010000002">
    <property type="protein sequence ID" value="MCQ9303055.1"/>
    <property type="molecule type" value="Genomic_DNA"/>
</dbReference>
<reference evidence="3 4" key="1">
    <citation type="submission" date="2018-10" db="EMBL/GenBank/DDBJ databases">
        <title>A collection Staphylococci species genome sequencing.</title>
        <authorList>
            <person name="Cole K."/>
        </authorList>
    </citation>
    <scope>NUCLEOTIDE SEQUENCE [LARGE SCALE GENOMIC DNA]</scope>
    <source>
        <strain evidence="3">CCUG 37923</strain>
        <strain evidence="4">NCTC 12218</strain>
    </source>
</reference>
<dbReference type="Proteomes" id="UP000274792">
    <property type="component" value="Unassembled WGS sequence"/>
</dbReference>
<evidence type="ECO:0000313" key="2">
    <source>
        <dbReference type="EMBL" id="QRN90238.1"/>
    </source>
</evidence>
<name>A0AAJ4VIH8_MAMSC</name>
<dbReference type="EMBL" id="RXWV01000023">
    <property type="protein sequence ID" value="RTX73773.1"/>
    <property type="molecule type" value="Genomic_DNA"/>
</dbReference>
<reference evidence="1" key="3">
    <citation type="submission" date="2022-07" db="EMBL/GenBank/DDBJ databases">
        <title>Bacterial species isolated from the porcine tonsil microbiota.</title>
        <authorList>
            <person name="Oliveira I.M.F."/>
        </authorList>
    </citation>
    <scope>NUCLEOTIDE SEQUENCE</scope>
    <source>
        <strain evidence="1">8QC2O2</strain>
    </source>
</reference>
<dbReference type="AlphaFoldDB" id="A0AAJ4VIH8"/>
<dbReference type="Proteomes" id="UP000640299">
    <property type="component" value="Chromosome"/>
</dbReference>
<protein>
    <submittedName>
        <fullName evidence="3">Uncharacterized protein</fullName>
    </submittedName>
</protein>
<reference evidence="2" key="2">
    <citation type="submission" date="2021-02" db="EMBL/GenBank/DDBJ databases">
        <title>cfr and optrA-positive Staphylococcus spp.</title>
        <authorList>
            <person name="Chen L."/>
        </authorList>
    </citation>
    <scope>NUCLEOTIDE SEQUENCE</scope>
    <source>
        <strain evidence="2">GDQ20D70P</strain>
    </source>
</reference>
<evidence type="ECO:0000313" key="3">
    <source>
        <dbReference type="EMBL" id="RTX73773.1"/>
    </source>
</evidence>
<dbReference type="Proteomes" id="UP001204068">
    <property type="component" value="Unassembled WGS sequence"/>
</dbReference>
<dbReference type="RefSeq" id="WP_037587707.1">
    <property type="nucleotide sequence ID" value="NZ_CP069389.1"/>
</dbReference>
<dbReference type="EMBL" id="CP069389">
    <property type="protein sequence ID" value="QRN90238.1"/>
    <property type="molecule type" value="Genomic_DNA"/>
</dbReference>